<dbReference type="PANTHER" id="PTHR45750">
    <property type="entry name" value="GH11602P"/>
    <property type="match status" value="1"/>
</dbReference>
<evidence type="ECO:0000256" key="2">
    <source>
        <dbReference type="ARBA" id="ARBA00008607"/>
    </source>
</evidence>
<dbReference type="InterPro" id="IPR037800">
    <property type="entry name" value="GCN5"/>
</dbReference>
<keyword evidence="5" id="KW-0539">Nucleus</keyword>
<dbReference type="InterPro" id="IPR001487">
    <property type="entry name" value="Bromodomain"/>
</dbReference>
<feature type="domain" description="Bromo" evidence="7">
    <location>
        <begin position="284"/>
        <end position="354"/>
    </location>
</feature>
<dbReference type="SMART" id="SM00297">
    <property type="entry name" value="BROMO"/>
    <property type="match status" value="1"/>
</dbReference>
<dbReference type="Gene3D" id="3.40.630.30">
    <property type="match status" value="2"/>
</dbReference>
<dbReference type="Gene3D" id="1.20.920.10">
    <property type="entry name" value="Bromodomain-like"/>
    <property type="match status" value="1"/>
</dbReference>
<evidence type="ECO:0000259" key="7">
    <source>
        <dbReference type="PROSITE" id="PS50014"/>
    </source>
</evidence>
<proteinExistence type="inferred from homology"/>
<dbReference type="Proteomes" id="UP001363151">
    <property type="component" value="Unassembled WGS sequence"/>
</dbReference>
<evidence type="ECO:0000256" key="1">
    <source>
        <dbReference type="ARBA" id="ARBA00004123"/>
    </source>
</evidence>
<dbReference type="PROSITE" id="PS51186">
    <property type="entry name" value="GNAT"/>
    <property type="match status" value="1"/>
</dbReference>
<comment type="subcellular location">
    <subcellularLocation>
        <location evidence="1">Nucleus</location>
    </subcellularLocation>
</comment>
<accession>A0ABR1GF56</accession>
<dbReference type="PRINTS" id="PR00503">
    <property type="entry name" value="BROMODOMAIN"/>
</dbReference>
<comment type="similarity">
    <text evidence="2">Belongs to the acetyltransferase family. GCN5 subfamily.</text>
</comment>
<organism evidence="9 10">
    <name type="scientific">Aureococcus anophagefferens</name>
    <name type="common">Harmful bloom alga</name>
    <dbReference type="NCBI Taxonomy" id="44056"/>
    <lineage>
        <taxon>Eukaryota</taxon>
        <taxon>Sar</taxon>
        <taxon>Stramenopiles</taxon>
        <taxon>Ochrophyta</taxon>
        <taxon>Pelagophyceae</taxon>
        <taxon>Pelagomonadales</taxon>
        <taxon>Pelagomonadaceae</taxon>
        <taxon>Aureococcus</taxon>
    </lineage>
</organism>
<keyword evidence="3 6" id="KW-0103">Bromodomain</keyword>
<evidence type="ECO:0000313" key="9">
    <source>
        <dbReference type="EMBL" id="KAK7254442.1"/>
    </source>
</evidence>
<evidence type="ECO:0000259" key="8">
    <source>
        <dbReference type="PROSITE" id="PS51186"/>
    </source>
</evidence>
<evidence type="ECO:0000256" key="5">
    <source>
        <dbReference type="ARBA" id="ARBA00023242"/>
    </source>
</evidence>
<sequence>MSRGVSAREAAALEAEEKGEITYEVITNDSSIEALERLCTLKNIFAAQLPKMPKEYIVRLVFDRRHEALVILRNGTDILGGIAYRPFLERQFAEIAFCDRGGVARRGNDAATASVGAITASEQVRGFGTRLMNHLKNRAVERGILYFLTYADNHAIGYFQKQGFDKTISMPKAHYLGYIKDYDGGTLMECYVHPTIDYLRVREMLAEQRAWVIDQLEKRYEASPVYRLPGPVDATKPLLDQIPGLRELGYTEEMLQRFAQPEDKDEARSRADAQDMRALLESAKAHEAAWPFLEPVDTVEVDDYLDKIADPTDLRTMETKLDDGTYEHFRELKADLMRMFDNCRAYNGTGIFVKTAEALEKHVRHEIIRLDQARDARGAPRIEP</sequence>
<dbReference type="InterPro" id="IPR000182">
    <property type="entry name" value="GNAT_dom"/>
</dbReference>
<comment type="caution">
    <text evidence="9">The sequence shown here is derived from an EMBL/GenBank/DDBJ whole genome shotgun (WGS) entry which is preliminary data.</text>
</comment>
<keyword evidence="4" id="KW-0010">Activator</keyword>
<evidence type="ECO:0000256" key="6">
    <source>
        <dbReference type="PROSITE-ProRule" id="PRU00035"/>
    </source>
</evidence>
<evidence type="ECO:0000256" key="3">
    <source>
        <dbReference type="ARBA" id="ARBA00023117"/>
    </source>
</evidence>
<dbReference type="PROSITE" id="PS50014">
    <property type="entry name" value="BROMODOMAIN_2"/>
    <property type="match status" value="1"/>
</dbReference>
<feature type="domain" description="N-acetyltransferase" evidence="8">
    <location>
        <begin position="21"/>
        <end position="193"/>
    </location>
</feature>
<dbReference type="Pfam" id="PF00583">
    <property type="entry name" value="Acetyltransf_1"/>
    <property type="match status" value="1"/>
</dbReference>
<evidence type="ECO:0000256" key="4">
    <source>
        <dbReference type="ARBA" id="ARBA00023159"/>
    </source>
</evidence>
<reference evidence="9 10" key="1">
    <citation type="submission" date="2024-03" db="EMBL/GenBank/DDBJ databases">
        <title>Aureococcus anophagefferens CCMP1851 and Kratosvirus quantuckense: Draft genome of a second virus-susceptible host strain in the model system.</title>
        <authorList>
            <person name="Chase E."/>
            <person name="Truchon A.R."/>
            <person name="Schepens W."/>
            <person name="Wilhelm S.W."/>
        </authorList>
    </citation>
    <scope>NUCLEOTIDE SEQUENCE [LARGE SCALE GENOMIC DNA]</scope>
    <source>
        <strain evidence="9 10">CCMP1851</strain>
    </source>
</reference>
<name>A0ABR1GF56_AURAN</name>
<gene>
    <name evidence="9" type="primary">HAG1</name>
    <name evidence="9" type="ORF">SO694_0040805</name>
</gene>
<dbReference type="InterPro" id="IPR036427">
    <property type="entry name" value="Bromodomain-like_sf"/>
</dbReference>
<dbReference type="Pfam" id="PF00439">
    <property type="entry name" value="Bromodomain"/>
    <property type="match status" value="1"/>
</dbReference>
<dbReference type="EMBL" id="JBBJCI010000025">
    <property type="protein sequence ID" value="KAK7254442.1"/>
    <property type="molecule type" value="Genomic_DNA"/>
</dbReference>
<dbReference type="InterPro" id="IPR016181">
    <property type="entry name" value="Acyl_CoA_acyltransferase"/>
</dbReference>
<keyword evidence="10" id="KW-1185">Reference proteome</keyword>
<dbReference type="SUPFAM" id="SSF55729">
    <property type="entry name" value="Acyl-CoA N-acyltransferases (Nat)"/>
    <property type="match status" value="1"/>
</dbReference>
<dbReference type="SUPFAM" id="SSF47370">
    <property type="entry name" value="Bromodomain"/>
    <property type="match status" value="1"/>
</dbReference>
<dbReference type="PANTHER" id="PTHR45750:SF3">
    <property type="entry name" value="HISTONE ACETYLTRANSFERASE"/>
    <property type="match status" value="1"/>
</dbReference>
<protein>
    <submittedName>
        <fullName evidence="9">Histone acetyltransferase</fullName>
    </submittedName>
</protein>
<evidence type="ECO:0000313" key="10">
    <source>
        <dbReference type="Proteomes" id="UP001363151"/>
    </source>
</evidence>